<organism evidence="3 4">
    <name type="scientific">Streptomyces beihaiensis</name>
    <dbReference type="NCBI Taxonomy" id="2984495"/>
    <lineage>
        <taxon>Bacteria</taxon>
        <taxon>Bacillati</taxon>
        <taxon>Actinomycetota</taxon>
        <taxon>Actinomycetes</taxon>
        <taxon>Kitasatosporales</taxon>
        <taxon>Streptomycetaceae</taxon>
        <taxon>Streptomyces</taxon>
    </lineage>
</organism>
<feature type="region of interest" description="Disordered" evidence="1">
    <location>
        <begin position="133"/>
        <end position="189"/>
    </location>
</feature>
<proteinExistence type="predicted"/>
<evidence type="ECO:0000256" key="2">
    <source>
        <dbReference type="SAM" id="SignalP"/>
    </source>
</evidence>
<evidence type="ECO:0000313" key="4">
    <source>
        <dbReference type="Proteomes" id="UP001163064"/>
    </source>
</evidence>
<evidence type="ECO:0000256" key="1">
    <source>
        <dbReference type="SAM" id="MobiDB-lite"/>
    </source>
</evidence>
<keyword evidence="2" id="KW-0732">Signal</keyword>
<accession>A0ABT3TWN3</accession>
<sequence>MKVKALLKSAGIAVPLAATLVAVPGAIGAHAAPGDNGDIKVHKITTKVSDQRNDPKVCRFYLDAFNFQPVRRVTWKIYQLPPTGRKEITHGTLRLRNGHGFTYPYSLPKGHYKVTWTWPGEHGSAKHKVFEVTCGRPPRPTPTPTPTPTPPGPTPKPTPKPTPTHGHGGHGHRYPTGGVNAGGGGMAAR</sequence>
<dbReference type="RefSeq" id="WP_266599645.1">
    <property type="nucleotide sequence ID" value="NZ_JAPHNL010000124.1"/>
</dbReference>
<protein>
    <submittedName>
        <fullName evidence="3">Uncharacterized protein</fullName>
    </submittedName>
</protein>
<evidence type="ECO:0000313" key="3">
    <source>
        <dbReference type="EMBL" id="MCX3060792.1"/>
    </source>
</evidence>
<comment type="caution">
    <text evidence="3">The sequence shown here is derived from an EMBL/GenBank/DDBJ whole genome shotgun (WGS) entry which is preliminary data.</text>
</comment>
<gene>
    <name evidence="3" type="ORF">OFY01_13670</name>
</gene>
<keyword evidence="4" id="KW-1185">Reference proteome</keyword>
<feature type="chain" id="PRO_5047530273" evidence="2">
    <location>
        <begin position="32"/>
        <end position="189"/>
    </location>
</feature>
<feature type="compositionally biased region" description="Pro residues" evidence="1">
    <location>
        <begin position="137"/>
        <end position="162"/>
    </location>
</feature>
<feature type="compositionally biased region" description="Gly residues" evidence="1">
    <location>
        <begin position="179"/>
        <end position="189"/>
    </location>
</feature>
<reference evidence="3" key="1">
    <citation type="submission" date="2022-10" db="EMBL/GenBank/DDBJ databases">
        <title>Streptomyces beihaiensis sp. nov., a chitin degrading actinobacterium, isolated from shrimp pond soil.</title>
        <authorList>
            <person name="Xie J."/>
            <person name="Shen N."/>
        </authorList>
    </citation>
    <scope>NUCLEOTIDE SEQUENCE</scope>
    <source>
        <strain evidence="3">GXMU-J5</strain>
    </source>
</reference>
<feature type="signal peptide" evidence="2">
    <location>
        <begin position="1"/>
        <end position="31"/>
    </location>
</feature>
<dbReference type="Proteomes" id="UP001163064">
    <property type="component" value="Unassembled WGS sequence"/>
</dbReference>
<name>A0ABT3TWN3_9ACTN</name>
<dbReference type="EMBL" id="JAPHNL010000124">
    <property type="protein sequence ID" value="MCX3060792.1"/>
    <property type="molecule type" value="Genomic_DNA"/>
</dbReference>